<dbReference type="CDD" id="cd05230">
    <property type="entry name" value="UGD_SDR_e"/>
    <property type="match status" value="1"/>
</dbReference>
<dbReference type="FunFam" id="3.40.50.720:FF:000065">
    <property type="entry name" value="UDP-glucuronic acid decarboxylase 1"/>
    <property type="match status" value="1"/>
</dbReference>
<dbReference type="AlphaFoldDB" id="A0A3N5AQ80"/>
<dbReference type="GO" id="GO:0070403">
    <property type="term" value="F:NAD+ binding"/>
    <property type="evidence" value="ECO:0007669"/>
    <property type="project" value="InterPro"/>
</dbReference>
<dbReference type="GO" id="GO:0005737">
    <property type="term" value="C:cytoplasm"/>
    <property type="evidence" value="ECO:0007669"/>
    <property type="project" value="TreeGrafter"/>
</dbReference>
<reference evidence="16 17" key="1">
    <citation type="submission" date="2018-11" db="EMBL/GenBank/DDBJ databases">
        <title>Genomic Encyclopedia of Type Strains, Phase IV (KMG-IV): sequencing the most valuable type-strain genomes for metagenomic binning, comparative biology and taxonomic classification.</title>
        <authorList>
            <person name="Goeker M."/>
        </authorList>
    </citation>
    <scope>NUCLEOTIDE SEQUENCE [LARGE SCALE GENOMIC DNA]</scope>
    <source>
        <strain evidence="16 17">DSM 102936</strain>
    </source>
</reference>
<dbReference type="Proteomes" id="UP000282654">
    <property type="component" value="Unassembled WGS sequence"/>
</dbReference>
<dbReference type="InterPro" id="IPR036291">
    <property type="entry name" value="NAD(P)-bd_dom_sf"/>
</dbReference>
<evidence type="ECO:0000256" key="5">
    <source>
        <dbReference type="ARBA" id="ARBA00012290"/>
    </source>
</evidence>
<protein>
    <recommendedName>
        <fullName evidence="5">UDP-glucuronate decarboxylase</fullName>
        <ecNumber evidence="5">4.1.1.35</ecNumber>
    </recommendedName>
</protein>
<comment type="cofactor">
    <cofactor evidence="1">
        <name>NAD(+)</name>
        <dbReference type="ChEBI" id="CHEBI:57540"/>
    </cofactor>
</comment>
<dbReference type="GO" id="GO:0042732">
    <property type="term" value="P:D-xylose metabolic process"/>
    <property type="evidence" value="ECO:0007669"/>
    <property type="project" value="InterPro"/>
</dbReference>
<organism evidence="16 17">
    <name type="scientific">Thermodesulfitimonas autotrophica</name>
    <dbReference type="NCBI Taxonomy" id="1894989"/>
    <lineage>
        <taxon>Bacteria</taxon>
        <taxon>Bacillati</taxon>
        <taxon>Bacillota</taxon>
        <taxon>Clostridia</taxon>
        <taxon>Thermoanaerobacterales</taxon>
        <taxon>Thermoanaerobacteraceae</taxon>
        <taxon>Thermodesulfitimonas</taxon>
    </lineage>
</organism>
<keyword evidence="9" id="KW-1133">Transmembrane helix</keyword>
<evidence type="ECO:0000256" key="11">
    <source>
        <dbReference type="ARBA" id="ARBA00023034"/>
    </source>
</evidence>
<dbReference type="Gene3D" id="3.40.50.720">
    <property type="entry name" value="NAD(P)-binding Rossmann-like Domain"/>
    <property type="match status" value="1"/>
</dbReference>
<dbReference type="EC" id="4.1.1.35" evidence="5"/>
<evidence type="ECO:0000256" key="14">
    <source>
        <dbReference type="ARBA" id="ARBA00023239"/>
    </source>
</evidence>
<dbReference type="GO" id="GO:0048040">
    <property type="term" value="F:UDP-glucuronate decarboxylase activity"/>
    <property type="evidence" value="ECO:0007669"/>
    <property type="project" value="UniProtKB-EC"/>
</dbReference>
<dbReference type="InterPro" id="IPR016040">
    <property type="entry name" value="NAD(P)-bd_dom"/>
</dbReference>
<evidence type="ECO:0000313" key="17">
    <source>
        <dbReference type="Proteomes" id="UP000282654"/>
    </source>
</evidence>
<comment type="caution">
    <text evidence="16">The sequence shown here is derived from an EMBL/GenBank/DDBJ whole genome shotgun (WGS) entry which is preliminary data.</text>
</comment>
<evidence type="ECO:0000259" key="15">
    <source>
        <dbReference type="Pfam" id="PF16363"/>
    </source>
</evidence>
<keyword evidence="17" id="KW-1185">Reference proteome</keyword>
<evidence type="ECO:0000256" key="3">
    <source>
        <dbReference type="ARBA" id="ARBA00005100"/>
    </source>
</evidence>
<keyword evidence="10" id="KW-0520">NAD</keyword>
<evidence type="ECO:0000256" key="4">
    <source>
        <dbReference type="ARBA" id="ARBA00007505"/>
    </source>
</evidence>
<dbReference type="SUPFAM" id="SSF51735">
    <property type="entry name" value="NAD(P)-binding Rossmann-fold domains"/>
    <property type="match status" value="1"/>
</dbReference>
<gene>
    <name evidence="16" type="ORF">EDD75_1303</name>
</gene>
<dbReference type="PANTHER" id="PTHR43078">
    <property type="entry name" value="UDP-GLUCURONIC ACID DECARBOXYLASE-RELATED"/>
    <property type="match status" value="1"/>
</dbReference>
<dbReference type="Pfam" id="PF16363">
    <property type="entry name" value="GDP_Man_Dehyd"/>
    <property type="match status" value="1"/>
</dbReference>
<evidence type="ECO:0000256" key="6">
    <source>
        <dbReference type="ARBA" id="ARBA00022692"/>
    </source>
</evidence>
<dbReference type="EMBL" id="RKRE01000002">
    <property type="protein sequence ID" value="RPF47033.1"/>
    <property type="molecule type" value="Genomic_DNA"/>
</dbReference>
<keyword evidence="8" id="KW-0735">Signal-anchor</keyword>
<evidence type="ECO:0000256" key="1">
    <source>
        <dbReference type="ARBA" id="ARBA00001911"/>
    </source>
</evidence>
<proteinExistence type="inferred from homology"/>
<evidence type="ECO:0000256" key="8">
    <source>
        <dbReference type="ARBA" id="ARBA00022968"/>
    </source>
</evidence>
<keyword evidence="12" id="KW-0472">Membrane</keyword>
<evidence type="ECO:0000256" key="2">
    <source>
        <dbReference type="ARBA" id="ARBA00004447"/>
    </source>
</evidence>
<dbReference type="PRINTS" id="PR01713">
    <property type="entry name" value="NUCEPIMERASE"/>
</dbReference>
<keyword evidence="6" id="KW-0812">Transmembrane</keyword>
<dbReference type="GO" id="GO:0033320">
    <property type="term" value="P:UDP-D-xylose biosynthetic process"/>
    <property type="evidence" value="ECO:0007669"/>
    <property type="project" value="UniProtKB-UniPathway"/>
</dbReference>
<keyword evidence="7" id="KW-0210">Decarboxylase</keyword>
<dbReference type="UniPathway" id="UPA00796">
    <property type="reaction ID" value="UER00771"/>
</dbReference>
<keyword evidence="13" id="KW-0325">Glycoprotein</keyword>
<evidence type="ECO:0000256" key="7">
    <source>
        <dbReference type="ARBA" id="ARBA00022793"/>
    </source>
</evidence>
<evidence type="ECO:0000256" key="10">
    <source>
        <dbReference type="ARBA" id="ARBA00023027"/>
    </source>
</evidence>
<accession>A0A3N5AQ80</accession>
<name>A0A3N5AQ80_9THEO</name>
<dbReference type="InterPro" id="IPR044516">
    <property type="entry name" value="UXS-like"/>
</dbReference>
<keyword evidence="11" id="KW-0333">Golgi apparatus</keyword>
<comment type="subcellular location">
    <subcellularLocation>
        <location evidence="2">Golgi apparatus</location>
        <location evidence="2">Golgi stack membrane</location>
        <topology evidence="2">Single-pass type II membrane protein</topology>
    </subcellularLocation>
</comment>
<dbReference type="PANTHER" id="PTHR43078:SF6">
    <property type="entry name" value="UDP-GLUCURONIC ACID DECARBOXYLASE 1"/>
    <property type="match status" value="1"/>
</dbReference>
<comment type="pathway">
    <text evidence="3">Nucleotide-sugar biosynthesis; UDP-alpha-D-xylose biosynthesis; UDP-alpha-D-xylose from UDP-alpha-D-glucuronate: step 1/1.</text>
</comment>
<sequence>MSTVAWEFEPGDYFRGKKALVTGAAGFLGSHLVDKLLAAGCRVVGVDNLSTGNLANLRAALKNPLFSFIKADVTENLVLEEDFDFIFHLASPASPVDYRRLSIETMLVNGLGTKNLLDLALESQAVFLLASTSEVYGNPLVHPQPESYWGNVNPIGPRACYDESKRFAEALTMEYHRRYGCDVRIARIFNTYGPRMRLNDGRVVPNFISQALRGEPLTVYGNGRQTRSFVYVADEIEGLLRLAAAPHAAGEVVNLGNPEEKSILEFAQLVARLVGVECVIEYKELPPDDPTRRCPDISKAQKLLGWQPKTPLEEGLRATIAFFKQELRLPGEENKDVR</sequence>
<keyword evidence="14" id="KW-0456">Lyase</keyword>
<evidence type="ECO:0000256" key="9">
    <source>
        <dbReference type="ARBA" id="ARBA00022989"/>
    </source>
</evidence>
<feature type="domain" description="NAD(P)-binding" evidence="15">
    <location>
        <begin position="20"/>
        <end position="318"/>
    </location>
</feature>
<evidence type="ECO:0000313" key="16">
    <source>
        <dbReference type="EMBL" id="RPF47033.1"/>
    </source>
</evidence>
<comment type="similarity">
    <text evidence="4">Belongs to the NAD(P)-dependent epimerase/dehydratase family. UDP-glucuronic acid decarboxylase subfamily.</text>
</comment>
<evidence type="ECO:0000256" key="12">
    <source>
        <dbReference type="ARBA" id="ARBA00023136"/>
    </source>
</evidence>
<evidence type="ECO:0000256" key="13">
    <source>
        <dbReference type="ARBA" id="ARBA00023180"/>
    </source>
</evidence>